<feature type="region of interest" description="Disordered" evidence="1">
    <location>
        <begin position="1"/>
        <end position="26"/>
    </location>
</feature>
<evidence type="ECO:0000313" key="2">
    <source>
        <dbReference type="EMBL" id="TQD79715.1"/>
    </source>
</evidence>
<evidence type="ECO:0000256" key="1">
    <source>
        <dbReference type="SAM" id="MobiDB-lite"/>
    </source>
</evidence>
<keyword evidence="3" id="KW-1185">Reference proteome</keyword>
<protein>
    <submittedName>
        <fullName evidence="2">Uncharacterized protein</fullName>
    </submittedName>
</protein>
<organism evidence="2 3">
    <name type="scientific">Malus baccata</name>
    <name type="common">Siberian crab apple</name>
    <name type="synonym">Pyrus baccata</name>
    <dbReference type="NCBI Taxonomy" id="106549"/>
    <lineage>
        <taxon>Eukaryota</taxon>
        <taxon>Viridiplantae</taxon>
        <taxon>Streptophyta</taxon>
        <taxon>Embryophyta</taxon>
        <taxon>Tracheophyta</taxon>
        <taxon>Spermatophyta</taxon>
        <taxon>Magnoliopsida</taxon>
        <taxon>eudicotyledons</taxon>
        <taxon>Gunneridae</taxon>
        <taxon>Pentapetalae</taxon>
        <taxon>rosids</taxon>
        <taxon>fabids</taxon>
        <taxon>Rosales</taxon>
        <taxon>Rosaceae</taxon>
        <taxon>Amygdaloideae</taxon>
        <taxon>Maleae</taxon>
        <taxon>Malus</taxon>
    </lineage>
</organism>
<gene>
    <name evidence="2" type="ORF">C1H46_034743</name>
</gene>
<reference evidence="2 3" key="1">
    <citation type="journal article" date="2019" name="G3 (Bethesda)">
        <title>Sequencing of a Wild Apple (Malus baccata) Genome Unravels the Differences Between Cultivated and Wild Apple Species Regarding Disease Resistance and Cold Tolerance.</title>
        <authorList>
            <person name="Chen X."/>
        </authorList>
    </citation>
    <scope>NUCLEOTIDE SEQUENCE [LARGE SCALE GENOMIC DNA]</scope>
    <source>
        <strain evidence="3">cv. Shandingzi</strain>
        <tissue evidence="2">Leaves</tissue>
    </source>
</reference>
<sequence>MHNFHRKECRSDEFPVEPDNESSLSPPLLVFEGDLDQDFQTQEQQQNIANEWIYNIALDMWKDAHNDNNVNGGK</sequence>
<accession>A0A540KZR8</accession>
<evidence type="ECO:0000313" key="3">
    <source>
        <dbReference type="Proteomes" id="UP000315295"/>
    </source>
</evidence>
<dbReference type="EMBL" id="VIEB01000843">
    <property type="protein sequence ID" value="TQD79715.1"/>
    <property type="molecule type" value="Genomic_DNA"/>
</dbReference>
<comment type="caution">
    <text evidence="2">The sequence shown here is derived from an EMBL/GenBank/DDBJ whole genome shotgun (WGS) entry which is preliminary data.</text>
</comment>
<proteinExistence type="predicted"/>
<name>A0A540KZR8_MALBA</name>
<dbReference type="Proteomes" id="UP000315295">
    <property type="component" value="Unassembled WGS sequence"/>
</dbReference>
<dbReference type="AlphaFoldDB" id="A0A540KZR8"/>